<dbReference type="Proteomes" id="UP001314263">
    <property type="component" value="Unassembled WGS sequence"/>
</dbReference>
<keyword evidence="2" id="KW-1133">Transmembrane helix</keyword>
<feature type="chain" id="PRO_5043572720" evidence="3">
    <location>
        <begin position="24"/>
        <end position="451"/>
    </location>
</feature>
<feature type="compositionally biased region" description="Polar residues" evidence="1">
    <location>
        <begin position="160"/>
        <end position="173"/>
    </location>
</feature>
<keyword evidence="2" id="KW-0812">Transmembrane</keyword>
<evidence type="ECO:0000256" key="3">
    <source>
        <dbReference type="SAM" id="SignalP"/>
    </source>
</evidence>
<gene>
    <name evidence="4" type="ORF">CVIRNUC_009826</name>
</gene>
<evidence type="ECO:0000313" key="4">
    <source>
        <dbReference type="EMBL" id="CAK0786612.1"/>
    </source>
</evidence>
<name>A0AAV1IK82_9CHLO</name>
<keyword evidence="5" id="KW-1185">Reference proteome</keyword>
<feature type="compositionally biased region" description="Polar residues" evidence="1">
    <location>
        <begin position="249"/>
        <end position="274"/>
    </location>
</feature>
<feature type="region of interest" description="Disordered" evidence="1">
    <location>
        <begin position="133"/>
        <end position="377"/>
    </location>
</feature>
<dbReference type="PROSITE" id="PS51257">
    <property type="entry name" value="PROKAR_LIPOPROTEIN"/>
    <property type="match status" value="1"/>
</dbReference>
<evidence type="ECO:0000313" key="5">
    <source>
        <dbReference type="Proteomes" id="UP001314263"/>
    </source>
</evidence>
<organism evidence="4 5">
    <name type="scientific">Coccomyxa viridis</name>
    <dbReference type="NCBI Taxonomy" id="1274662"/>
    <lineage>
        <taxon>Eukaryota</taxon>
        <taxon>Viridiplantae</taxon>
        <taxon>Chlorophyta</taxon>
        <taxon>core chlorophytes</taxon>
        <taxon>Trebouxiophyceae</taxon>
        <taxon>Trebouxiophyceae incertae sedis</taxon>
        <taxon>Coccomyxaceae</taxon>
        <taxon>Coccomyxa</taxon>
    </lineage>
</organism>
<keyword evidence="2" id="KW-0472">Membrane</keyword>
<sequence>MTNPAKLCTLIVLISGCVGNCAANRGLRQVISRQQIQDLFGINLQSAPVPAPIQSDLTPDASWPSPAALNQGPFPSSSSSSSSITPASIQGSQNGATMGPTAGPTMSLANLLNHGLDAQLPVGYPASMLQTAPRVGGVPSPQASSLSSQAAADAGLQQQIADSSQKAVSQPPATQAAADAGLQQQIADSSQSVLSQPPAMTGNSYMAASPSRAPDLQDPFGDAAASRGGAMPQRYQPARPPQGVLDNTAAASQGGIQSQLPSPVQATQGILNTTGAAGPSWASPASQGGAQVPTQQPDQAALVDPGATVAAPAAPQAQAPAQQQPLTAQGNASSTTAGTAADPSQSTAASPKQAMTAMSSAQPPSADSAYGNPQPYTQGYEDTREHWRKLAIAAIALLLLLVGAILLCTMCHCMATRQLQTPAVKPSGHRRYKGMKEFEMPELKNPTWGMP</sequence>
<evidence type="ECO:0000256" key="1">
    <source>
        <dbReference type="SAM" id="MobiDB-lite"/>
    </source>
</evidence>
<dbReference type="EMBL" id="CAUYUE010000015">
    <property type="protein sequence ID" value="CAK0786612.1"/>
    <property type="molecule type" value="Genomic_DNA"/>
</dbReference>
<feature type="compositionally biased region" description="Low complexity" evidence="1">
    <location>
        <begin position="310"/>
        <end position="341"/>
    </location>
</feature>
<dbReference type="AlphaFoldDB" id="A0AAV1IK82"/>
<comment type="caution">
    <text evidence="4">The sequence shown here is derived from an EMBL/GenBank/DDBJ whole genome shotgun (WGS) entry which is preliminary data.</text>
</comment>
<keyword evidence="3" id="KW-0732">Signal</keyword>
<feature type="compositionally biased region" description="Polar residues" evidence="1">
    <location>
        <begin position="84"/>
        <end position="96"/>
    </location>
</feature>
<feature type="compositionally biased region" description="Polar residues" evidence="1">
    <location>
        <begin position="356"/>
        <end position="365"/>
    </location>
</feature>
<feature type="compositionally biased region" description="Low complexity" evidence="1">
    <location>
        <begin position="275"/>
        <end position="291"/>
    </location>
</feature>
<feature type="signal peptide" evidence="3">
    <location>
        <begin position="1"/>
        <end position="23"/>
    </location>
</feature>
<feature type="transmembrane region" description="Helical" evidence="2">
    <location>
        <begin position="390"/>
        <end position="415"/>
    </location>
</feature>
<feature type="compositionally biased region" description="Polar residues" evidence="1">
    <location>
        <begin position="182"/>
        <end position="195"/>
    </location>
</feature>
<accession>A0AAV1IK82</accession>
<protein>
    <submittedName>
        <fullName evidence="4">Uncharacterized protein</fullName>
    </submittedName>
</protein>
<reference evidence="4 5" key="1">
    <citation type="submission" date="2023-10" db="EMBL/GenBank/DDBJ databases">
        <authorList>
            <person name="Maclean D."/>
            <person name="Macfadyen A."/>
        </authorList>
    </citation>
    <scope>NUCLEOTIDE SEQUENCE [LARGE SCALE GENOMIC DNA]</scope>
</reference>
<evidence type="ECO:0000256" key="2">
    <source>
        <dbReference type="SAM" id="Phobius"/>
    </source>
</evidence>
<feature type="compositionally biased region" description="Low complexity" evidence="1">
    <location>
        <begin position="139"/>
        <end position="159"/>
    </location>
</feature>
<feature type="region of interest" description="Disordered" evidence="1">
    <location>
        <begin position="51"/>
        <end position="102"/>
    </location>
</feature>
<proteinExistence type="predicted"/>